<dbReference type="InterPro" id="IPR018060">
    <property type="entry name" value="HTH_AraC"/>
</dbReference>
<proteinExistence type="predicted"/>
<dbReference type="Pfam" id="PF12833">
    <property type="entry name" value="HTH_18"/>
    <property type="match status" value="1"/>
</dbReference>
<dbReference type="RefSeq" id="WP_206581862.1">
    <property type="nucleotide sequence ID" value="NZ_JAFJZZ010000002.1"/>
</dbReference>
<comment type="caution">
    <text evidence="5">The sequence shown here is derived from an EMBL/GenBank/DDBJ whole genome shotgun (WGS) entry which is preliminary data.</text>
</comment>
<dbReference type="InterPro" id="IPR009057">
    <property type="entry name" value="Homeodomain-like_sf"/>
</dbReference>
<evidence type="ECO:0000259" key="4">
    <source>
        <dbReference type="PROSITE" id="PS01124"/>
    </source>
</evidence>
<protein>
    <submittedName>
        <fullName evidence="5">Helix-turn-helix transcriptional regulator</fullName>
    </submittedName>
</protein>
<dbReference type="SUPFAM" id="SSF51215">
    <property type="entry name" value="Regulatory protein AraC"/>
    <property type="match status" value="1"/>
</dbReference>
<dbReference type="InterPro" id="IPR003313">
    <property type="entry name" value="AraC-bd"/>
</dbReference>
<sequence length="523" mass="60348">MLKEKSYFKEELPINVTTAHIEDYPIHFHDDIEVVYVLEGSIALKNGYYNYILKQGDIFILNDREIHSFTKTNEGNMVMMLQLDLSYFSNYYGNLKNNFFVTDMQDDDESLDILRNILGRIMMEILEKGYGYEHKVIESTHNLLACLLADFQYFLMEDGKFINETKNKGNKVLAGRLRRITGYMYENYTRKLTLNEIADKEHLSIYYLSHVIKEATGLSFQDLLSFIRVEESEKLLLGTNKKVGAISEEMGFSAVRYYIKHFKTWFGMHPLEYRKKFTDKVSSRETAAKYIRCSPQEIEEAIRKQVKGVYTEYIKGKKPNPVIVELDIMAALQEESAENNFIGTLLERDNMKPIARPYNLMVSLKERLLASGINYMITTSCNGTAEINSISILVYNINDFIKNDLQHAENREKIYEIASQYDEEGEFLIKCQGLSGEFNVSRYKISQKNIVTAYQEGLRAPGVASKRETLISSWSTLPDVEFSAITTSEALSIRSTMRGISAEIILIDRQQQSNHSKAKQLLR</sequence>
<dbReference type="Gene3D" id="2.60.40.1500">
    <property type="entry name" value="Glycosyl hydrolase domain, family 39"/>
    <property type="match status" value="1"/>
</dbReference>
<feature type="domain" description="HTH araC/xylS-type" evidence="4">
    <location>
        <begin position="178"/>
        <end position="276"/>
    </location>
</feature>
<dbReference type="GO" id="GO:0003700">
    <property type="term" value="F:DNA-binding transcription factor activity"/>
    <property type="evidence" value="ECO:0007669"/>
    <property type="project" value="InterPro"/>
</dbReference>
<dbReference type="AlphaFoldDB" id="A0A939D930"/>
<keyword evidence="6" id="KW-1185">Reference proteome</keyword>
<dbReference type="InterPro" id="IPR037923">
    <property type="entry name" value="HTH-like"/>
</dbReference>
<dbReference type="GO" id="GO:0043565">
    <property type="term" value="F:sequence-specific DNA binding"/>
    <property type="evidence" value="ECO:0007669"/>
    <property type="project" value="InterPro"/>
</dbReference>
<dbReference type="PROSITE" id="PS01124">
    <property type="entry name" value="HTH_ARAC_FAMILY_2"/>
    <property type="match status" value="1"/>
</dbReference>
<evidence type="ECO:0000256" key="1">
    <source>
        <dbReference type="ARBA" id="ARBA00023015"/>
    </source>
</evidence>
<evidence type="ECO:0000313" key="5">
    <source>
        <dbReference type="EMBL" id="MBN7773018.1"/>
    </source>
</evidence>
<dbReference type="Gene3D" id="2.60.120.10">
    <property type="entry name" value="Jelly Rolls"/>
    <property type="match status" value="1"/>
</dbReference>
<keyword evidence="3" id="KW-0804">Transcription</keyword>
<evidence type="ECO:0000256" key="2">
    <source>
        <dbReference type="ARBA" id="ARBA00023125"/>
    </source>
</evidence>
<accession>A0A939D930</accession>
<dbReference type="Gene3D" id="1.10.10.60">
    <property type="entry name" value="Homeodomain-like"/>
    <property type="match status" value="2"/>
</dbReference>
<dbReference type="PANTHER" id="PTHR43280:SF34">
    <property type="entry name" value="ARAC-FAMILY TRANSCRIPTIONAL REGULATOR"/>
    <property type="match status" value="1"/>
</dbReference>
<evidence type="ECO:0000313" key="6">
    <source>
        <dbReference type="Proteomes" id="UP000664545"/>
    </source>
</evidence>
<name>A0A939D930_CLOAM</name>
<dbReference type="SMART" id="SM00342">
    <property type="entry name" value="HTH_ARAC"/>
    <property type="match status" value="1"/>
</dbReference>
<evidence type="ECO:0000256" key="3">
    <source>
        <dbReference type="ARBA" id="ARBA00023163"/>
    </source>
</evidence>
<gene>
    <name evidence="5" type="ORF">JYB65_06570</name>
</gene>
<dbReference type="SUPFAM" id="SSF46689">
    <property type="entry name" value="Homeodomain-like"/>
    <property type="match status" value="2"/>
</dbReference>
<keyword evidence="1" id="KW-0805">Transcription regulation</keyword>
<dbReference type="CDD" id="cd02208">
    <property type="entry name" value="cupin_RmlC-like"/>
    <property type="match status" value="1"/>
</dbReference>
<dbReference type="InterPro" id="IPR014710">
    <property type="entry name" value="RmlC-like_jellyroll"/>
</dbReference>
<dbReference type="Pfam" id="PF02311">
    <property type="entry name" value="AraC_binding"/>
    <property type="match status" value="1"/>
</dbReference>
<dbReference type="Proteomes" id="UP000664545">
    <property type="component" value="Unassembled WGS sequence"/>
</dbReference>
<keyword evidence="2" id="KW-0238">DNA-binding</keyword>
<reference evidence="5" key="1">
    <citation type="submission" date="2021-02" db="EMBL/GenBank/DDBJ databases">
        <title>Abyssanaerobacter marinus gen.nov., sp., nov, anaerobic bacterium isolated from the Onnuri vent field of Indian Ocean and suggestion of Mogibacteriaceae fam. nov., and proposal of reclassification of ambiguous this family's genus member.</title>
        <authorList>
            <person name="Kim Y.J."/>
            <person name="Yang J.-A."/>
        </authorList>
    </citation>
    <scope>NUCLEOTIDE SEQUENCE</scope>
    <source>
        <strain evidence="5">DSM 2634</strain>
    </source>
</reference>
<organism evidence="5 6">
    <name type="scientific">Clostridium aminobutyricum</name>
    <dbReference type="NCBI Taxonomy" id="33953"/>
    <lineage>
        <taxon>Bacteria</taxon>
        <taxon>Bacillati</taxon>
        <taxon>Bacillota</taxon>
        <taxon>Clostridia</taxon>
        <taxon>Eubacteriales</taxon>
        <taxon>Clostridiaceae</taxon>
        <taxon>Clostridium</taxon>
    </lineage>
</organism>
<dbReference type="PANTHER" id="PTHR43280">
    <property type="entry name" value="ARAC-FAMILY TRANSCRIPTIONAL REGULATOR"/>
    <property type="match status" value="1"/>
</dbReference>
<dbReference type="EMBL" id="JAFJZZ010000002">
    <property type="protein sequence ID" value="MBN7773018.1"/>
    <property type="molecule type" value="Genomic_DNA"/>
</dbReference>